<name>A0A2S9YTH6_9BACT</name>
<feature type="domain" description="Calcineurin-like phosphoesterase" evidence="1">
    <location>
        <begin position="3"/>
        <end position="149"/>
    </location>
</feature>
<dbReference type="InterPro" id="IPR004843">
    <property type="entry name" value="Calcineurin-like_PHP"/>
</dbReference>
<dbReference type="Gene3D" id="3.60.21.10">
    <property type="match status" value="1"/>
</dbReference>
<dbReference type="SUPFAM" id="SSF56300">
    <property type="entry name" value="Metallo-dependent phosphatases"/>
    <property type="match status" value="1"/>
</dbReference>
<protein>
    <submittedName>
        <fullName evidence="2">Bis(5'-nucleosyl)-tetraphosphatase</fullName>
        <ecNumber evidence="2">3.6.1.41</ecNumber>
    </submittedName>
</protein>
<comment type="caution">
    <text evidence="2">The sequence shown here is derived from an EMBL/GenBank/DDBJ whole genome shotgun (WGS) entry which is preliminary data.</text>
</comment>
<dbReference type="GO" id="GO:0016791">
    <property type="term" value="F:phosphatase activity"/>
    <property type="evidence" value="ECO:0007669"/>
    <property type="project" value="TreeGrafter"/>
</dbReference>
<organism evidence="2 3">
    <name type="scientific">Enhygromyxa salina</name>
    <dbReference type="NCBI Taxonomy" id="215803"/>
    <lineage>
        <taxon>Bacteria</taxon>
        <taxon>Pseudomonadati</taxon>
        <taxon>Myxococcota</taxon>
        <taxon>Polyangia</taxon>
        <taxon>Nannocystales</taxon>
        <taxon>Nannocystaceae</taxon>
        <taxon>Enhygromyxa</taxon>
    </lineage>
</organism>
<dbReference type="EMBL" id="PVNL01000042">
    <property type="protein sequence ID" value="PRQ08380.1"/>
    <property type="molecule type" value="Genomic_DNA"/>
</dbReference>
<dbReference type="PANTHER" id="PTHR42850:SF11">
    <property type="entry name" value="BIS(5'-NUCLEOSYL)-TETRAPHOSPHATASE [SYMMETRICAL]"/>
    <property type="match status" value="1"/>
</dbReference>
<proteinExistence type="predicted"/>
<dbReference type="GO" id="GO:0110154">
    <property type="term" value="P:RNA decapping"/>
    <property type="evidence" value="ECO:0007669"/>
    <property type="project" value="TreeGrafter"/>
</dbReference>
<dbReference type="AlphaFoldDB" id="A0A2S9YTH6"/>
<dbReference type="Pfam" id="PF00149">
    <property type="entry name" value="Metallophos"/>
    <property type="match status" value="1"/>
</dbReference>
<sequence length="236" mass="25982">MRWIVGDLQGCARELDALLAAIAFDPARDQLWAAGDLINRGPDSLGVLRRWRELGGRGVIGNHEIYALCARAGRWPRKPDTLDELFAAPDAEQLFASLRALPALAFLPGLEGGRDVWLVHAGIDPRWHDLHAAAARINAGEHDDDWLQSDEVSFATRVRCCTASGERNRFDGAPEGCPPPFQPWDSFYAGDALIVHGHWARRGHYRGPNTIGLDSGCVYGGPLTAWCLEEDRVVQV</sequence>
<dbReference type="GO" id="GO:0008803">
    <property type="term" value="F:bis(5'-nucleosyl)-tetraphosphatase (symmetrical) activity"/>
    <property type="evidence" value="ECO:0007669"/>
    <property type="project" value="UniProtKB-EC"/>
</dbReference>
<dbReference type="EC" id="3.6.1.41" evidence="2"/>
<dbReference type="InterPro" id="IPR029052">
    <property type="entry name" value="Metallo-depent_PP-like"/>
</dbReference>
<evidence type="ECO:0000313" key="3">
    <source>
        <dbReference type="Proteomes" id="UP000238823"/>
    </source>
</evidence>
<gene>
    <name evidence="2" type="primary">apaH</name>
    <name evidence="2" type="ORF">ENSA7_20070</name>
</gene>
<reference evidence="2 3" key="1">
    <citation type="submission" date="2018-03" db="EMBL/GenBank/DDBJ databases">
        <title>Draft Genome Sequences of the Obligatory Marine Myxobacteria Enhygromyxa salina SWB007.</title>
        <authorList>
            <person name="Poehlein A."/>
            <person name="Moghaddam J.A."/>
            <person name="Harms H."/>
            <person name="Alanjari M."/>
            <person name="Koenig G.M."/>
            <person name="Daniel R."/>
            <person name="Schaeberle T.F."/>
        </authorList>
    </citation>
    <scope>NUCLEOTIDE SEQUENCE [LARGE SCALE GENOMIC DNA]</scope>
    <source>
        <strain evidence="2 3">SWB007</strain>
    </source>
</reference>
<dbReference type="GO" id="GO:0005737">
    <property type="term" value="C:cytoplasm"/>
    <property type="evidence" value="ECO:0007669"/>
    <property type="project" value="TreeGrafter"/>
</dbReference>
<accession>A0A2S9YTH6</accession>
<evidence type="ECO:0000259" key="1">
    <source>
        <dbReference type="Pfam" id="PF00149"/>
    </source>
</evidence>
<dbReference type="Proteomes" id="UP000238823">
    <property type="component" value="Unassembled WGS sequence"/>
</dbReference>
<evidence type="ECO:0000313" key="2">
    <source>
        <dbReference type="EMBL" id="PRQ08380.1"/>
    </source>
</evidence>
<dbReference type="PANTHER" id="PTHR42850">
    <property type="entry name" value="METALLOPHOSPHOESTERASE"/>
    <property type="match status" value="1"/>
</dbReference>
<dbReference type="InterPro" id="IPR050126">
    <property type="entry name" value="Ap4A_hydrolase"/>
</dbReference>
<dbReference type="RefSeq" id="WP_181233567.1">
    <property type="nucleotide sequence ID" value="NZ_PVNL01000042.1"/>
</dbReference>
<keyword evidence="2" id="KW-0378">Hydrolase</keyword>